<feature type="compositionally biased region" description="Basic and acidic residues" evidence="1">
    <location>
        <begin position="801"/>
        <end position="816"/>
    </location>
</feature>
<feature type="region of interest" description="Disordered" evidence="1">
    <location>
        <begin position="111"/>
        <end position="135"/>
    </location>
</feature>
<organism evidence="2 3">
    <name type="scientific">Tigriopus californicus</name>
    <name type="common">Marine copepod</name>
    <dbReference type="NCBI Taxonomy" id="6832"/>
    <lineage>
        <taxon>Eukaryota</taxon>
        <taxon>Metazoa</taxon>
        <taxon>Ecdysozoa</taxon>
        <taxon>Arthropoda</taxon>
        <taxon>Crustacea</taxon>
        <taxon>Multicrustacea</taxon>
        <taxon>Hexanauplia</taxon>
        <taxon>Copepoda</taxon>
        <taxon>Harpacticoida</taxon>
        <taxon>Harpacticidae</taxon>
        <taxon>Tigriopus</taxon>
    </lineage>
</organism>
<name>A0A553NZM2_TIGCA</name>
<feature type="compositionally biased region" description="Low complexity" evidence="1">
    <location>
        <begin position="126"/>
        <end position="135"/>
    </location>
</feature>
<feature type="region of interest" description="Disordered" evidence="1">
    <location>
        <begin position="759"/>
        <end position="816"/>
    </location>
</feature>
<proteinExistence type="predicted"/>
<dbReference type="Gene3D" id="3.80.10.10">
    <property type="entry name" value="Ribonuclease Inhibitor"/>
    <property type="match status" value="1"/>
</dbReference>
<evidence type="ECO:0000313" key="3">
    <source>
        <dbReference type="Proteomes" id="UP000318571"/>
    </source>
</evidence>
<keyword evidence="3" id="KW-1185">Reference proteome</keyword>
<dbReference type="AlphaFoldDB" id="A0A553NZM2"/>
<gene>
    <name evidence="2" type="ORF">TCAL_10312</name>
</gene>
<dbReference type="Proteomes" id="UP000318571">
    <property type="component" value="Chromosome 9"/>
</dbReference>
<feature type="non-terminal residue" evidence="2">
    <location>
        <position position="1"/>
    </location>
</feature>
<reference evidence="2 3" key="1">
    <citation type="journal article" date="2018" name="Nat. Ecol. Evol.">
        <title>Genomic signatures of mitonuclear coevolution across populations of Tigriopus californicus.</title>
        <authorList>
            <person name="Barreto F.S."/>
            <person name="Watson E.T."/>
            <person name="Lima T.G."/>
            <person name="Willett C.S."/>
            <person name="Edmands S."/>
            <person name="Li W."/>
            <person name="Burton R.S."/>
        </authorList>
    </citation>
    <scope>NUCLEOTIDE SEQUENCE [LARGE SCALE GENOMIC DNA]</scope>
    <source>
        <strain evidence="2 3">San Diego</strain>
    </source>
</reference>
<protein>
    <submittedName>
        <fullName evidence="2">Uncharacterized protein</fullName>
    </submittedName>
</protein>
<accession>A0A553NZM2</accession>
<sequence>REDETKEWEPPENGTEANIGGEDAEDVEDVEDITDAEDVEKKRKGPPLDQRDLSAKALARMAFVHGFLSSGALEVLFEHCFNIYQLPIQTSQPSFPSSIGPLGKKVCVHQRNDNNSAPWTDDDNDTSTNSGSNSNIIEGQSFVQLDIGNEDHRVLSGNDANEDNRLPGEAPWAFNTIGDHLGHQPSAMANQGSGLQPKSLEFRNDIHSFEYQYRVDQIHRVLTLVLDSRASLSLSRIRMPKLVPKPNDANIADPMTLIHVRQLVSQAADQLRHLSLPDNRYCDNETLRLIGTQCHQLQFLDVSGCSQVNDVGIQNLVFPNSVLRAGQVNLANNRIKTNPLSKYLRTLIVWDTGVSETGCVILLRFLPRLLKPAGLLKHPEMANALVRVHDRIGFERGLQVDELYDAGGQVGNASKARVFPHFISRTSRIHTGITDHGIIGDRFEQPCLSPSMVCLQKMTQAPRSRLSHFYLDIGSSHGEGKKDALEASQTRLLRLMPFLDQIGNGLVVLHLPHQHEILPWEALCHACPHLIELEAGLDVVWDPQQWPSKPSLSHLRVGKLTFDSPWGLAWTFEQLGTQLWECDLTFRQYHDHHHIDAHCWGQVEHVLFASRNWNSLTMKSIKLGSQCHFGVAHLELLMTSMPHLAFMGPLEHWNASIDAEDAEDILERALNRNWNLSLLLRNCVFSTQSHYQSNSLIDNPWLRGEQSILSSPQHERKPDEPTFEWGWKIEGTLELFQVEPKRRFSFSSMNADDIAEPMVASGNSLQPPTRLLEGNNPISNSNYPEKINPLDGVPTQTESSNSRDLEQDDHLFMSPS</sequence>
<evidence type="ECO:0000313" key="2">
    <source>
        <dbReference type="EMBL" id="TRY70877.1"/>
    </source>
</evidence>
<feature type="non-terminal residue" evidence="2">
    <location>
        <position position="816"/>
    </location>
</feature>
<dbReference type="STRING" id="6832.A0A553NZM2"/>
<feature type="compositionally biased region" description="Acidic residues" evidence="1">
    <location>
        <begin position="22"/>
        <end position="38"/>
    </location>
</feature>
<comment type="caution">
    <text evidence="2">The sequence shown here is derived from an EMBL/GenBank/DDBJ whole genome shotgun (WGS) entry which is preliminary data.</text>
</comment>
<evidence type="ECO:0000256" key="1">
    <source>
        <dbReference type="SAM" id="MobiDB-lite"/>
    </source>
</evidence>
<dbReference type="InterPro" id="IPR032675">
    <property type="entry name" value="LRR_dom_sf"/>
</dbReference>
<dbReference type="SUPFAM" id="SSF52047">
    <property type="entry name" value="RNI-like"/>
    <property type="match status" value="1"/>
</dbReference>
<dbReference type="EMBL" id="VCGU01000009">
    <property type="protein sequence ID" value="TRY70877.1"/>
    <property type="molecule type" value="Genomic_DNA"/>
</dbReference>
<feature type="region of interest" description="Disordered" evidence="1">
    <location>
        <begin position="1"/>
        <end position="49"/>
    </location>
</feature>